<accession>A0A161MCA6</accession>
<evidence type="ECO:0000256" key="3">
    <source>
        <dbReference type="ARBA" id="ARBA00022670"/>
    </source>
</evidence>
<feature type="domain" description="Peptidase S1" evidence="7">
    <location>
        <begin position="94"/>
        <end position="238"/>
    </location>
</feature>
<dbReference type="InterPro" id="IPR050127">
    <property type="entry name" value="Serine_Proteases_S1"/>
</dbReference>
<sequence>NEGDRSDGVLTGGDAKSDKSKTELASSDGKVGKLTRSDILLSESNRRFTALIKDHRNDPKAYDRIIPESQTDNMYPMVEVDLLRAKNVDKLPKISKTTCTAEHIDIRAVPYIVVVHITSPGRRHPTICTGFFIHINWILTAAHCFDDVYFGKTEIKFGVNDYNLKTEYSVHPVQVIKHNHYIRNKNILFNDIALIKVSIPEAFSKHIAVVKVDENEWNSEQARKCKGIGYGGMRSSRG</sequence>
<keyword evidence="5" id="KW-0720">Serine protease</keyword>
<evidence type="ECO:0000256" key="2">
    <source>
        <dbReference type="ARBA" id="ARBA00022525"/>
    </source>
</evidence>
<keyword evidence="3" id="KW-0645">Protease</keyword>
<keyword evidence="2" id="KW-0964">Secreted</keyword>
<dbReference type="InterPro" id="IPR001254">
    <property type="entry name" value="Trypsin_dom"/>
</dbReference>
<dbReference type="Pfam" id="PF00089">
    <property type="entry name" value="Trypsin"/>
    <property type="match status" value="1"/>
</dbReference>
<dbReference type="GO" id="GO:0004252">
    <property type="term" value="F:serine-type endopeptidase activity"/>
    <property type="evidence" value="ECO:0007669"/>
    <property type="project" value="InterPro"/>
</dbReference>
<reference evidence="8" key="1">
    <citation type="submission" date="2016-04" db="EMBL/GenBank/DDBJ databases">
        <authorList>
            <person name="Calderon-Fernandez G.M.Sr."/>
        </authorList>
    </citation>
    <scope>NUCLEOTIDE SEQUENCE</scope>
    <source>
        <strain evidence="8">Int1</strain>
        <tissue evidence="8">Integument</tissue>
    </source>
</reference>
<dbReference type="InterPro" id="IPR018114">
    <property type="entry name" value="TRYPSIN_HIS"/>
</dbReference>
<dbReference type="AlphaFoldDB" id="A0A161MCA6"/>
<dbReference type="PROSITE" id="PS50240">
    <property type="entry name" value="TRYPSIN_DOM"/>
    <property type="match status" value="1"/>
</dbReference>
<evidence type="ECO:0000256" key="4">
    <source>
        <dbReference type="ARBA" id="ARBA00022801"/>
    </source>
</evidence>
<evidence type="ECO:0000256" key="1">
    <source>
        <dbReference type="ARBA" id="ARBA00004613"/>
    </source>
</evidence>
<feature type="non-terminal residue" evidence="8">
    <location>
        <position position="1"/>
    </location>
</feature>
<comment type="subcellular location">
    <subcellularLocation>
        <location evidence="1">Secreted</location>
    </subcellularLocation>
</comment>
<dbReference type="PANTHER" id="PTHR24264">
    <property type="entry name" value="TRYPSIN-RELATED"/>
    <property type="match status" value="1"/>
</dbReference>
<protein>
    <submittedName>
        <fullName evidence="8">Fibrinolytic isozyme c-like protein</fullName>
    </submittedName>
</protein>
<evidence type="ECO:0000256" key="6">
    <source>
        <dbReference type="SAM" id="MobiDB-lite"/>
    </source>
</evidence>
<dbReference type="SUPFAM" id="SSF50494">
    <property type="entry name" value="Trypsin-like serine proteases"/>
    <property type="match status" value="1"/>
</dbReference>
<dbReference type="GO" id="GO:0006508">
    <property type="term" value="P:proteolysis"/>
    <property type="evidence" value="ECO:0007669"/>
    <property type="project" value="UniProtKB-KW"/>
</dbReference>
<dbReference type="GO" id="GO:0005615">
    <property type="term" value="C:extracellular space"/>
    <property type="evidence" value="ECO:0007669"/>
    <property type="project" value="TreeGrafter"/>
</dbReference>
<reference evidence="8" key="2">
    <citation type="journal article" date="2017" name="J. Med. Entomol.">
        <title>Transcriptome Analysis of the Triatoma infestans (Hemiptera: Reduviidae) Integument.</title>
        <authorList>
            <person name="Calderon-Fernandez G.M."/>
            <person name="Moriconi D.E."/>
            <person name="Dulbecco A.B."/>
            <person name="Juarez M.P."/>
        </authorList>
    </citation>
    <scope>NUCLEOTIDE SEQUENCE</scope>
    <source>
        <strain evidence="8">Int1</strain>
        <tissue evidence="8">Integument</tissue>
    </source>
</reference>
<evidence type="ECO:0000313" key="8">
    <source>
        <dbReference type="EMBL" id="JAS01691.1"/>
    </source>
</evidence>
<dbReference type="InterPro" id="IPR009003">
    <property type="entry name" value="Peptidase_S1_PA"/>
</dbReference>
<keyword evidence="4" id="KW-0378">Hydrolase</keyword>
<dbReference type="InterPro" id="IPR043504">
    <property type="entry name" value="Peptidase_S1_PA_chymotrypsin"/>
</dbReference>
<organism evidence="8">
    <name type="scientific">Triatoma infestans</name>
    <name type="common">Assassin bug</name>
    <dbReference type="NCBI Taxonomy" id="30076"/>
    <lineage>
        <taxon>Eukaryota</taxon>
        <taxon>Metazoa</taxon>
        <taxon>Ecdysozoa</taxon>
        <taxon>Arthropoda</taxon>
        <taxon>Hexapoda</taxon>
        <taxon>Insecta</taxon>
        <taxon>Pterygota</taxon>
        <taxon>Neoptera</taxon>
        <taxon>Paraneoptera</taxon>
        <taxon>Hemiptera</taxon>
        <taxon>Heteroptera</taxon>
        <taxon>Panheteroptera</taxon>
        <taxon>Cimicomorpha</taxon>
        <taxon>Reduviidae</taxon>
        <taxon>Triatominae</taxon>
        <taxon>Triatoma</taxon>
    </lineage>
</organism>
<dbReference type="PANTHER" id="PTHR24264:SF65">
    <property type="entry name" value="SRCR DOMAIN-CONTAINING PROTEIN"/>
    <property type="match status" value="1"/>
</dbReference>
<dbReference type="Gene3D" id="2.40.10.10">
    <property type="entry name" value="Trypsin-like serine proteases"/>
    <property type="match status" value="1"/>
</dbReference>
<feature type="non-terminal residue" evidence="8">
    <location>
        <position position="238"/>
    </location>
</feature>
<feature type="region of interest" description="Disordered" evidence="6">
    <location>
        <begin position="1"/>
        <end position="31"/>
    </location>
</feature>
<evidence type="ECO:0000259" key="7">
    <source>
        <dbReference type="PROSITE" id="PS50240"/>
    </source>
</evidence>
<dbReference type="EMBL" id="GEMB01001465">
    <property type="protein sequence ID" value="JAS01691.1"/>
    <property type="molecule type" value="Transcribed_RNA"/>
</dbReference>
<evidence type="ECO:0000256" key="5">
    <source>
        <dbReference type="ARBA" id="ARBA00022825"/>
    </source>
</evidence>
<proteinExistence type="predicted"/>
<dbReference type="PROSITE" id="PS00134">
    <property type="entry name" value="TRYPSIN_HIS"/>
    <property type="match status" value="1"/>
</dbReference>
<name>A0A161MCA6_TRIIF</name>